<name>A0ABY8N4J8_9FLAO</name>
<dbReference type="Gene3D" id="2.160.20.120">
    <property type="match status" value="1"/>
</dbReference>
<dbReference type="InterPro" id="IPR021255">
    <property type="entry name" value="DUF2807"/>
</dbReference>
<sequence length="245" mass="26153">MIKIITWITKIIVIVLTALFFSSCHFDYNSVKGSGRITTENRTIPEKFTNIDVSSAIELIIEQSDKTEVVVEADDNLQNTIVTEVKNGKLIIANKSYISIHNGTRKVRVKMPIIEGLEASSASSITNVNALKGNQLYLKTSSAATINLDGIEIDTISTNSSSGSTIKLKGLALKLIAKASSGSANKCFRLFVNEVSADASSGSNIEIHPIVSLKAEASSGASINYNTTPKTINQKASSGGSIQLD</sequence>
<dbReference type="Pfam" id="PF10988">
    <property type="entry name" value="DUF2807"/>
    <property type="match status" value="1"/>
</dbReference>
<dbReference type="PROSITE" id="PS51257">
    <property type="entry name" value="PROKAR_LIPOPROTEIN"/>
    <property type="match status" value="1"/>
</dbReference>
<dbReference type="RefSeq" id="WP_264532702.1">
    <property type="nucleotide sequence ID" value="NZ_CP092332.1"/>
</dbReference>
<feature type="domain" description="Putative auto-transporter adhesin head GIN" evidence="1">
    <location>
        <begin position="48"/>
        <end position="229"/>
    </location>
</feature>
<evidence type="ECO:0000313" key="3">
    <source>
        <dbReference type="Proteomes" id="UP001232117"/>
    </source>
</evidence>
<evidence type="ECO:0000313" key="2">
    <source>
        <dbReference type="EMBL" id="WGK94570.1"/>
    </source>
</evidence>
<organism evidence="2 3">
    <name type="scientific">Flavobacterium keumense</name>
    <dbReference type="NCBI Taxonomy" id="1306518"/>
    <lineage>
        <taxon>Bacteria</taxon>
        <taxon>Pseudomonadati</taxon>
        <taxon>Bacteroidota</taxon>
        <taxon>Flavobacteriia</taxon>
        <taxon>Flavobacteriales</taxon>
        <taxon>Flavobacteriaceae</taxon>
        <taxon>Flavobacterium</taxon>
    </lineage>
</organism>
<proteinExistence type="predicted"/>
<protein>
    <submittedName>
        <fullName evidence="2">DUF2807 domain-containing protein</fullName>
    </submittedName>
</protein>
<dbReference type="EMBL" id="CP092332">
    <property type="protein sequence ID" value="WGK94570.1"/>
    <property type="molecule type" value="Genomic_DNA"/>
</dbReference>
<reference evidence="2 3" key="1">
    <citation type="submission" date="2023-06" db="EMBL/GenBank/DDBJ databases">
        <title>Complete Genome Sequence of Flavobacterium keumense K3R-10.</title>
        <authorList>
            <person name="Jeong H."/>
            <person name="Jhang S.Y."/>
            <person name="Kim J.N."/>
        </authorList>
    </citation>
    <scope>NUCLEOTIDE SEQUENCE [LARGE SCALE GENOMIC DNA]</scope>
    <source>
        <strain evidence="2 3">K3R-10</strain>
    </source>
</reference>
<keyword evidence="3" id="KW-1185">Reference proteome</keyword>
<accession>A0ABY8N4J8</accession>
<dbReference type="Proteomes" id="UP001232117">
    <property type="component" value="Chromosome"/>
</dbReference>
<gene>
    <name evidence="2" type="ORF">MG292_10880</name>
</gene>
<evidence type="ECO:0000259" key="1">
    <source>
        <dbReference type="Pfam" id="PF10988"/>
    </source>
</evidence>